<dbReference type="Proteomes" id="UP000253628">
    <property type="component" value="Unassembled WGS sequence"/>
</dbReference>
<dbReference type="GO" id="GO:0005829">
    <property type="term" value="C:cytosol"/>
    <property type="evidence" value="ECO:0007669"/>
    <property type="project" value="TreeGrafter"/>
</dbReference>
<keyword evidence="2" id="KW-1185">Reference proteome</keyword>
<dbReference type="RefSeq" id="WP_113933353.1">
    <property type="nucleotide sequence ID" value="NZ_JACCEU010000003.1"/>
</dbReference>
<dbReference type="InterPro" id="IPR052703">
    <property type="entry name" value="Aromatic_CoA_ox/epox"/>
</dbReference>
<protein>
    <submittedName>
        <fullName evidence="1">Benzoyl-CoA oxygenase subunit B</fullName>
    </submittedName>
</protein>
<organism evidence="1 2">
    <name type="scientific">Eoetvoesiella caeni</name>
    <dbReference type="NCBI Taxonomy" id="645616"/>
    <lineage>
        <taxon>Bacteria</taxon>
        <taxon>Pseudomonadati</taxon>
        <taxon>Pseudomonadota</taxon>
        <taxon>Betaproteobacteria</taxon>
        <taxon>Burkholderiales</taxon>
        <taxon>Alcaligenaceae</taxon>
        <taxon>Eoetvoesiella</taxon>
    </lineage>
</organism>
<reference evidence="1 2" key="1">
    <citation type="submission" date="2018-06" db="EMBL/GenBank/DDBJ databases">
        <title>Genomic Encyclopedia of Type Strains, Phase IV (KMG-IV): sequencing the most valuable type-strain genomes for metagenomic binning, comparative biology and taxonomic classification.</title>
        <authorList>
            <person name="Goeker M."/>
        </authorList>
    </citation>
    <scope>NUCLEOTIDE SEQUENCE [LARGE SCALE GENOMIC DNA]</scope>
    <source>
        <strain evidence="1 2">DSM 25520</strain>
    </source>
</reference>
<dbReference type="EMBL" id="QNRQ01000005">
    <property type="protein sequence ID" value="RBP39397.1"/>
    <property type="molecule type" value="Genomic_DNA"/>
</dbReference>
<dbReference type="SUPFAM" id="SSF47240">
    <property type="entry name" value="Ferritin-like"/>
    <property type="match status" value="1"/>
</dbReference>
<accession>A0A366HCA0</accession>
<dbReference type="InterPro" id="IPR009078">
    <property type="entry name" value="Ferritin-like_SF"/>
</dbReference>
<proteinExistence type="predicted"/>
<dbReference type="AlphaFoldDB" id="A0A366HCA0"/>
<sequence>MSGINYSEKIPNNVNLSGDRALQRALEHWQPNYLQWWQDMGPEGSQNMDVYLRTAISVQPDGWANFGHVKMPDYRWGIFLTPQDGERKMHFGENIGKDVWQEAPGEHRANLRRIIVTQGDTEPASVEQQRHLGLTAPSMYDLRNLFQVNVEEGRHLWAMVYLLHRYFGRDGREEADALLQRNSGSEDSPRILGAFNEKTPDWLAFYMFTYFTDRDGKFQLSALSESGFDPLARTTKFMLTEEAHHMFVGESGVSRVVQRTADAMNELKTEDPAVLRAAGVIDLPTIQRYLNFHYSVTIDLFGADQSSNAAIFYSSGLKGRYEEGKRTDDHQLKNETYRVLEVNNGQLREIEVPMLNALNEVLRDDFIRDSVGGVARWNKVLEKRGIAFRLQVPHKAFNRQIGTLAGIKVSPEGHVLTEDQWKAHEHEWLPSAEDRAFVASLMGRVVEPGKFANWIAPPVIGINRQPVDFEYIRFN</sequence>
<dbReference type="PANTHER" id="PTHR30458:SF0">
    <property type="entry name" value="1,2-PHENYLACETYL-COA EPOXIDASE, SUBUNIT C"/>
    <property type="match status" value="1"/>
</dbReference>
<dbReference type="InterPro" id="IPR012348">
    <property type="entry name" value="RNR-like"/>
</dbReference>
<dbReference type="PANTHER" id="PTHR30458">
    <property type="entry name" value="PHENYLACETIC ACID DEGRADATION PROTEIN PAA"/>
    <property type="match status" value="1"/>
</dbReference>
<dbReference type="GO" id="GO:0010124">
    <property type="term" value="P:phenylacetate catabolic process"/>
    <property type="evidence" value="ECO:0007669"/>
    <property type="project" value="TreeGrafter"/>
</dbReference>
<evidence type="ECO:0000313" key="1">
    <source>
        <dbReference type="EMBL" id="RBP39397.1"/>
    </source>
</evidence>
<dbReference type="OrthoDB" id="235973at2"/>
<name>A0A366HCA0_9BURK</name>
<gene>
    <name evidence="1" type="ORF">DFR37_105190</name>
</gene>
<dbReference type="InterPro" id="IPR017635">
    <property type="entry name" value="Benzoyl_CoA_Oase_BoxB"/>
</dbReference>
<dbReference type="GO" id="GO:0016491">
    <property type="term" value="F:oxidoreductase activity"/>
    <property type="evidence" value="ECO:0007669"/>
    <property type="project" value="InterPro"/>
</dbReference>
<evidence type="ECO:0000313" key="2">
    <source>
        <dbReference type="Proteomes" id="UP000253628"/>
    </source>
</evidence>
<dbReference type="NCBIfam" id="TIGR03225">
    <property type="entry name" value="benzo_boxB"/>
    <property type="match status" value="1"/>
</dbReference>
<dbReference type="Gene3D" id="1.10.620.20">
    <property type="entry name" value="Ribonucleotide Reductase, subunit A"/>
    <property type="match status" value="1"/>
</dbReference>
<comment type="caution">
    <text evidence="1">The sequence shown here is derived from an EMBL/GenBank/DDBJ whole genome shotgun (WGS) entry which is preliminary data.</text>
</comment>